<dbReference type="InterPro" id="IPR011712">
    <property type="entry name" value="Sig_transdc_His_kin_sub3_dim/P"/>
</dbReference>
<dbReference type="GO" id="GO:0046983">
    <property type="term" value="F:protein dimerization activity"/>
    <property type="evidence" value="ECO:0007669"/>
    <property type="project" value="InterPro"/>
</dbReference>
<organism evidence="10">
    <name type="scientific">hydrothermal vent metagenome</name>
    <dbReference type="NCBI Taxonomy" id="652676"/>
    <lineage>
        <taxon>unclassified sequences</taxon>
        <taxon>metagenomes</taxon>
        <taxon>ecological metagenomes</taxon>
    </lineage>
</organism>
<evidence type="ECO:0000256" key="1">
    <source>
        <dbReference type="ARBA" id="ARBA00000085"/>
    </source>
</evidence>
<keyword evidence="8" id="KW-1133">Transmembrane helix</keyword>
<feature type="transmembrane region" description="Helical" evidence="8">
    <location>
        <begin position="200"/>
        <end position="221"/>
    </location>
</feature>
<dbReference type="Gene3D" id="1.20.5.1930">
    <property type="match status" value="1"/>
</dbReference>
<evidence type="ECO:0000256" key="4">
    <source>
        <dbReference type="ARBA" id="ARBA00022679"/>
    </source>
</evidence>
<dbReference type="GO" id="GO:0000155">
    <property type="term" value="F:phosphorelay sensor kinase activity"/>
    <property type="evidence" value="ECO:0007669"/>
    <property type="project" value="InterPro"/>
</dbReference>
<gene>
    <name evidence="10" type="ORF">MNBD_GAMMA22-112</name>
</gene>
<sequence>MPNLKPKTQFQLSRYFSITSLISIIATAVFLAFLFKQVSINNIISAIEHSNTVLTQTLFNSVKFELADYLDKVAAAKHSRINNYPIPMKLRKAIQNIMSGTSLVKIKIFDQQGTVVFSTNHSQIGNIKNHDDLGLGQALAGQVASELSHEINIKGNNSKTEYLISSYIPIRQVKSQMVIGAFELYSNVNVAIQIANSAQLVNIIGIIIILTVLYSLLLIIVRRSEAIIEKQQSTINERNKTLELFSSQLLTIEDQREERIAFDLHEGIAQNLTAIKMRLEQLADDNSSNLTLFSNVNLIVAMVQAAIQDTRDIAMDLRPPILTDFGLAATVKWACEKLTSSNAALEFKSKINIDEELIPSNLKVVIYRILTDCLKCVKNNPHIKKVLITLSYDNNGIVLLFEHNTITSELDDKFNSVKERSILSGGSYEVFNNANGNTLYRSSWSLLN</sequence>
<dbReference type="Pfam" id="PF07730">
    <property type="entry name" value="HisKA_3"/>
    <property type="match status" value="1"/>
</dbReference>
<proteinExistence type="predicted"/>
<dbReference type="GO" id="GO:0016020">
    <property type="term" value="C:membrane"/>
    <property type="evidence" value="ECO:0007669"/>
    <property type="project" value="InterPro"/>
</dbReference>
<evidence type="ECO:0000256" key="8">
    <source>
        <dbReference type="SAM" id="Phobius"/>
    </source>
</evidence>
<evidence type="ECO:0000256" key="2">
    <source>
        <dbReference type="ARBA" id="ARBA00012438"/>
    </source>
</evidence>
<evidence type="ECO:0000256" key="3">
    <source>
        <dbReference type="ARBA" id="ARBA00022553"/>
    </source>
</evidence>
<evidence type="ECO:0000256" key="5">
    <source>
        <dbReference type="ARBA" id="ARBA00022741"/>
    </source>
</evidence>
<keyword evidence="6" id="KW-0418">Kinase</keyword>
<keyword evidence="8" id="KW-0812">Transmembrane</keyword>
<dbReference type="PANTHER" id="PTHR24421">
    <property type="entry name" value="NITRATE/NITRITE SENSOR PROTEIN NARX-RELATED"/>
    <property type="match status" value="1"/>
</dbReference>
<keyword evidence="8" id="KW-0472">Membrane</keyword>
<keyword evidence="5" id="KW-0547">Nucleotide-binding</keyword>
<evidence type="ECO:0000313" key="10">
    <source>
        <dbReference type="EMBL" id="VAX00325.1"/>
    </source>
</evidence>
<dbReference type="EC" id="2.7.13.3" evidence="2"/>
<dbReference type="PANTHER" id="PTHR24421:SF10">
    <property type="entry name" value="NITRATE_NITRITE SENSOR PROTEIN NARQ"/>
    <property type="match status" value="1"/>
</dbReference>
<name>A0A3B1B1Y1_9ZZZZ</name>
<evidence type="ECO:0000256" key="7">
    <source>
        <dbReference type="ARBA" id="ARBA00022840"/>
    </source>
</evidence>
<reference evidence="10" key="1">
    <citation type="submission" date="2018-06" db="EMBL/GenBank/DDBJ databases">
        <authorList>
            <person name="Zhirakovskaya E."/>
        </authorList>
    </citation>
    <scope>NUCLEOTIDE SEQUENCE</scope>
</reference>
<keyword evidence="7" id="KW-0067">ATP-binding</keyword>
<protein>
    <recommendedName>
        <fullName evidence="2">histidine kinase</fullName>
        <ecNumber evidence="2">2.7.13.3</ecNumber>
    </recommendedName>
</protein>
<accession>A0A3B1B1Y1</accession>
<evidence type="ECO:0000256" key="6">
    <source>
        <dbReference type="ARBA" id="ARBA00022777"/>
    </source>
</evidence>
<feature type="domain" description="Signal transduction histidine kinase subgroup 3 dimerisation and phosphoacceptor" evidence="9">
    <location>
        <begin position="258"/>
        <end position="321"/>
    </location>
</feature>
<dbReference type="GO" id="GO:0005524">
    <property type="term" value="F:ATP binding"/>
    <property type="evidence" value="ECO:0007669"/>
    <property type="project" value="UniProtKB-KW"/>
</dbReference>
<dbReference type="EMBL" id="UOFS01000043">
    <property type="protein sequence ID" value="VAX00325.1"/>
    <property type="molecule type" value="Genomic_DNA"/>
</dbReference>
<comment type="catalytic activity">
    <reaction evidence="1">
        <text>ATP + protein L-histidine = ADP + protein N-phospho-L-histidine.</text>
        <dbReference type="EC" id="2.7.13.3"/>
    </reaction>
</comment>
<evidence type="ECO:0000259" key="9">
    <source>
        <dbReference type="Pfam" id="PF07730"/>
    </source>
</evidence>
<keyword evidence="3" id="KW-0597">Phosphoprotein</keyword>
<dbReference type="InterPro" id="IPR050482">
    <property type="entry name" value="Sensor_HK_TwoCompSys"/>
</dbReference>
<dbReference type="AlphaFoldDB" id="A0A3B1B1Y1"/>
<keyword evidence="4" id="KW-0808">Transferase</keyword>
<feature type="transmembrane region" description="Helical" evidence="8">
    <location>
        <begin position="12"/>
        <end position="35"/>
    </location>
</feature>